<accession>A0AAD7B2C9</accession>
<evidence type="ECO:0000313" key="3">
    <source>
        <dbReference type="Proteomes" id="UP001221142"/>
    </source>
</evidence>
<name>A0AAD7B2C9_9AGAR</name>
<keyword evidence="3" id="KW-1185">Reference proteome</keyword>
<dbReference type="EMBL" id="JARKIF010000048">
    <property type="protein sequence ID" value="KAJ7607742.1"/>
    <property type="molecule type" value="Genomic_DNA"/>
</dbReference>
<feature type="region of interest" description="Disordered" evidence="1">
    <location>
        <begin position="48"/>
        <end position="68"/>
    </location>
</feature>
<sequence>MSESVSEDQADDEISQEMLLQSDETFMSGKFAVRKHAFGNRGRLIYAPRPSRPPCQSHQNSWPSSLTASRATREGLGPSITRNKAVEQRHAHLITYPGLAGVPSSSTLPSFLPLRPTARTFLSSLCLDNIMVHNNMCCFESAGYEMKLCKRCKTVWYCVSDILSTGATKRSQFDKVLDKWIAGAGSSHIEEACMKALQAYPSVESVSQKFVLLTLRWTDDCESTGVFEVERADVHDRADLSRVTRLSDEASRAMVQHIGKWDAKSRRREMDPGAVTAMAVMVVEAGGKLSVRFQPLPLKLDIRVTPCSIM</sequence>
<evidence type="ECO:0000313" key="2">
    <source>
        <dbReference type="EMBL" id="KAJ7607742.1"/>
    </source>
</evidence>
<proteinExistence type="predicted"/>
<evidence type="ECO:0000256" key="1">
    <source>
        <dbReference type="SAM" id="MobiDB-lite"/>
    </source>
</evidence>
<organism evidence="2 3">
    <name type="scientific">Roridomyces roridus</name>
    <dbReference type="NCBI Taxonomy" id="1738132"/>
    <lineage>
        <taxon>Eukaryota</taxon>
        <taxon>Fungi</taxon>
        <taxon>Dikarya</taxon>
        <taxon>Basidiomycota</taxon>
        <taxon>Agaricomycotina</taxon>
        <taxon>Agaricomycetes</taxon>
        <taxon>Agaricomycetidae</taxon>
        <taxon>Agaricales</taxon>
        <taxon>Marasmiineae</taxon>
        <taxon>Mycenaceae</taxon>
        <taxon>Roridomyces</taxon>
    </lineage>
</organism>
<comment type="caution">
    <text evidence="2">The sequence shown here is derived from an EMBL/GenBank/DDBJ whole genome shotgun (WGS) entry which is preliminary data.</text>
</comment>
<reference evidence="2" key="1">
    <citation type="submission" date="2023-03" db="EMBL/GenBank/DDBJ databases">
        <title>Massive genome expansion in bonnet fungi (Mycena s.s.) driven by repeated elements and novel gene families across ecological guilds.</title>
        <authorList>
            <consortium name="Lawrence Berkeley National Laboratory"/>
            <person name="Harder C.B."/>
            <person name="Miyauchi S."/>
            <person name="Viragh M."/>
            <person name="Kuo A."/>
            <person name="Thoen E."/>
            <person name="Andreopoulos B."/>
            <person name="Lu D."/>
            <person name="Skrede I."/>
            <person name="Drula E."/>
            <person name="Henrissat B."/>
            <person name="Morin E."/>
            <person name="Kohler A."/>
            <person name="Barry K."/>
            <person name="LaButti K."/>
            <person name="Morin E."/>
            <person name="Salamov A."/>
            <person name="Lipzen A."/>
            <person name="Mereny Z."/>
            <person name="Hegedus B."/>
            <person name="Baldrian P."/>
            <person name="Stursova M."/>
            <person name="Weitz H."/>
            <person name="Taylor A."/>
            <person name="Grigoriev I.V."/>
            <person name="Nagy L.G."/>
            <person name="Martin F."/>
            <person name="Kauserud H."/>
        </authorList>
    </citation>
    <scope>NUCLEOTIDE SEQUENCE</scope>
    <source>
        <strain evidence="2">9284</strain>
    </source>
</reference>
<gene>
    <name evidence="2" type="ORF">FB45DRAFT_1131093</name>
</gene>
<dbReference type="AlphaFoldDB" id="A0AAD7B2C9"/>
<feature type="compositionally biased region" description="Polar residues" evidence="1">
    <location>
        <begin position="54"/>
        <end position="68"/>
    </location>
</feature>
<dbReference type="Proteomes" id="UP001221142">
    <property type="component" value="Unassembled WGS sequence"/>
</dbReference>
<protein>
    <submittedName>
        <fullName evidence="2">Uncharacterized protein</fullName>
    </submittedName>
</protein>